<dbReference type="SUPFAM" id="SSF51445">
    <property type="entry name" value="(Trans)glycosidases"/>
    <property type="match status" value="1"/>
</dbReference>
<dbReference type="Proteomes" id="UP000187464">
    <property type="component" value="Chromosome I"/>
</dbReference>
<accession>A0A1R3TDJ7</accession>
<feature type="signal peptide" evidence="7">
    <location>
        <begin position="1"/>
        <end position="19"/>
    </location>
</feature>
<dbReference type="EMBL" id="LT605205">
    <property type="protein sequence ID" value="SCD22075.1"/>
    <property type="molecule type" value="Genomic_DNA"/>
</dbReference>
<feature type="active site" description="Proton donor" evidence="6">
    <location>
        <position position="355"/>
    </location>
</feature>
<dbReference type="RefSeq" id="WP_076931778.1">
    <property type="nucleotide sequence ID" value="NZ_LT605205.1"/>
</dbReference>
<dbReference type="InterPro" id="IPR015882">
    <property type="entry name" value="HEX_bac_N"/>
</dbReference>
<evidence type="ECO:0000259" key="8">
    <source>
        <dbReference type="Pfam" id="PF00728"/>
    </source>
</evidence>
<evidence type="ECO:0000256" key="7">
    <source>
        <dbReference type="SAM" id="SignalP"/>
    </source>
</evidence>
<dbReference type="Pfam" id="PF00728">
    <property type="entry name" value="Glyco_hydro_20"/>
    <property type="match status" value="1"/>
</dbReference>
<dbReference type="PRINTS" id="PR00738">
    <property type="entry name" value="GLHYDRLASE20"/>
</dbReference>
<evidence type="ECO:0000256" key="6">
    <source>
        <dbReference type="PIRSR" id="PIRSR625705-1"/>
    </source>
</evidence>
<keyword evidence="7" id="KW-0732">Signal</keyword>
<organism evidence="10 11">
    <name type="scientific">Proteiniphilum saccharofermentans</name>
    <dbReference type="NCBI Taxonomy" id="1642647"/>
    <lineage>
        <taxon>Bacteria</taxon>
        <taxon>Pseudomonadati</taxon>
        <taxon>Bacteroidota</taxon>
        <taxon>Bacteroidia</taxon>
        <taxon>Bacteroidales</taxon>
        <taxon>Dysgonomonadaceae</taxon>
        <taxon>Proteiniphilum</taxon>
    </lineage>
</organism>
<evidence type="ECO:0000256" key="1">
    <source>
        <dbReference type="ARBA" id="ARBA00001231"/>
    </source>
</evidence>
<dbReference type="Gene3D" id="3.30.379.10">
    <property type="entry name" value="Chitobiase/beta-hexosaminidase domain 2-like"/>
    <property type="match status" value="1"/>
</dbReference>
<dbReference type="SUPFAM" id="SSF55545">
    <property type="entry name" value="beta-N-acetylhexosaminidase-like domain"/>
    <property type="match status" value="1"/>
</dbReference>
<comment type="similarity">
    <text evidence="2">Belongs to the glycosyl hydrolase 20 family.</text>
</comment>
<feature type="domain" description="Glycoside hydrolase family 20 catalytic" evidence="8">
    <location>
        <begin position="164"/>
        <end position="520"/>
    </location>
</feature>
<dbReference type="GO" id="GO:0030203">
    <property type="term" value="P:glycosaminoglycan metabolic process"/>
    <property type="evidence" value="ECO:0007669"/>
    <property type="project" value="TreeGrafter"/>
</dbReference>
<reference evidence="10 11" key="1">
    <citation type="submission" date="2016-08" db="EMBL/GenBank/DDBJ databases">
        <authorList>
            <person name="Seilhamer J.J."/>
        </authorList>
    </citation>
    <scope>NUCLEOTIDE SEQUENCE [LARGE SCALE GENOMIC DNA]</scope>
    <source>
        <strain evidence="10">M3/6</strain>
    </source>
</reference>
<keyword evidence="4 10" id="KW-0378">Hydrolase</keyword>
<dbReference type="Pfam" id="PF02838">
    <property type="entry name" value="Glyco_hydro_20b"/>
    <property type="match status" value="1"/>
</dbReference>
<dbReference type="KEGG" id="psac:PSM36_3290"/>
<gene>
    <name evidence="10" type="ORF">PSM36_3290</name>
</gene>
<name>A0A1R3TDJ7_9BACT</name>
<feature type="chain" id="PRO_5013159156" description="beta-N-acetylhexosaminidase" evidence="7">
    <location>
        <begin position="20"/>
        <end position="634"/>
    </location>
</feature>
<dbReference type="GO" id="GO:0005975">
    <property type="term" value="P:carbohydrate metabolic process"/>
    <property type="evidence" value="ECO:0007669"/>
    <property type="project" value="InterPro"/>
</dbReference>
<evidence type="ECO:0000256" key="5">
    <source>
        <dbReference type="ARBA" id="ARBA00023295"/>
    </source>
</evidence>
<protein>
    <recommendedName>
        <fullName evidence="3">beta-N-acetylhexosaminidase</fullName>
        <ecNumber evidence="3">3.2.1.52</ecNumber>
    </recommendedName>
</protein>
<dbReference type="PANTHER" id="PTHR22600:SF57">
    <property type="entry name" value="BETA-N-ACETYLHEXOSAMINIDASE"/>
    <property type="match status" value="1"/>
</dbReference>
<dbReference type="InterPro" id="IPR017853">
    <property type="entry name" value="GH"/>
</dbReference>
<dbReference type="AlphaFoldDB" id="A0A1R3TDJ7"/>
<dbReference type="PANTHER" id="PTHR22600">
    <property type="entry name" value="BETA-HEXOSAMINIDASE"/>
    <property type="match status" value="1"/>
</dbReference>
<evidence type="ECO:0000256" key="4">
    <source>
        <dbReference type="ARBA" id="ARBA00022801"/>
    </source>
</evidence>
<comment type="catalytic activity">
    <reaction evidence="1">
        <text>Hydrolysis of terminal non-reducing N-acetyl-D-hexosamine residues in N-acetyl-beta-D-hexosaminides.</text>
        <dbReference type="EC" id="3.2.1.52"/>
    </reaction>
</comment>
<dbReference type="GO" id="GO:0004563">
    <property type="term" value="F:beta-N-acetylhexosaminidase activity"/>
    <property type="evidence" value="ECO:0007669"/>
    <property type="project" value="UniProtKB-EC"/>
</dbReference>
<evidence type="ECO:0000313" key="11">
    <source>
        <dbReference type="Proteomes" id="UP000187464"/>
    </source>
</evidence>
<evidence type="ECO:0000256" key="3">
    <source>
        <dbReference type="ARBA" id="ARBA00012663"/>
    </source>
</evidence>
<dbReference type="InterPro" id="IPR025705">
    <property type="entry name" value="Beta_hexosaminidase_sua/sub"/>
</dbReference>
<dbReference type="EC" id="3.2.1.52" evidence="3"/>
<evidence type="ECO:0000259" key="9">
    <source>
        <dbReference type="Pfam" id="PF02838"/>
    </source>
</evidence>
<keyword evidence="11" id="KW-1185">Reference proteome</keyword>
<evidence type="ECO:0000256" key="2">
    <source>
        <dbReference type="ARBA" id="ARBA00006285"/>
    </source>
</evidence>
<dbReference type="InterPro" id="IPR029018">
    <property type="entry name" value="Hex-like_dom2"/>
</dbReference>
<sequence>MKKRIFILVLMLVGISVMAQQQERNISIIPEPVSLLKKGGHYVLPDEIIISSPADKETAYISRLLKEKLSTAPGKKVKVTTSAANANIQILLNKTADKEIGNEGYRLEVAPGKVVLKANKPAGLLYGVQTFFQLLPPQIESDKREENVSWQIPVVEIVDYPRVKWRGLMLDVSRHFFTVDEVKQFIDNMVKYKYNIFHWHLTDDEGWRIEIKSLPKLTEVGAWRTGQIGWFGSLSDPDPDAAKSYGGFYTQDEIKEVINYAMERNVQVMPEIDVPGHASAILAAYPELACFPESGDHFVRTGAPFLDWNTGGRPAAIYENTLCPANENVYEFMDKVITEVAELFPFEYIHTGGDEAPYTFWEKSPAVKQLMAREGIENMAGVQSYFGKRVEQIILSKRKKMMGWDEILEGGITPTTALMSWRGIEHGIEASKSGHYVVMSPTNYVYIDYMQGDRSTEPIVYNSLRLNQTYQFDPIPEGANAQYILGGQANLWTEQVYNIRQVEYMVWPRGFAVAESLWSPKEKKEWNRFVAKTEDHFARFDFAQTKYSPAMYDPIVTVTKEGEELVVTLTTEIEGLDIYTSFDASTPDNFYPVYKEPLRIPKDAYVMRIITYRDGKPIGRLMSISAEELRKRVK</sequence>
<dbReference type="GO" id="GO:0016020">
    <property type="term" value="C:membrane"/>
    <property type="evidence" value="ECO:0007669"/>
    <property type="project" value="TreeGrafter"/>
</dbReference>
<dbReference type="CDD" id="cd06563">
    <property type="entry name" value="GH20_chitobiase-like"/>
    <property type="match status" value="1"/>
</dbReference>
<dbReference type="STRING" id="1642647.PSM36_3290"/>
<dbReference type="Gene3D" id="3.20.20.80">
    <property type="entry name" value="Glycosidases"/>
    <property type="match status" value="1"/>
</dbReference>
<feature type="domain" description="Beta-hexosaminidase bacterial type N-terminal" evidence="9">
    <location>
        <begin position="26"/>
        <end position="160"/>
    </location>
</feature>
<dbReference type="InterPro" id="IPR015883">
    <property type="entry name" value="Glyco_hydro_20_cat"/>
</dbReference>
<evidence type="ECO:0000313" key="10">
    <source>
        <dbReference type="EMBL" id="SCD22075.1"/>
    </source>
</evidence>
<proteinExistence type="inferred from homology"/>
<keyword evidence="5 10" id="KW-0326">Glycosidase</keyword>